<dbReference type="AlphaFoldDB" id="A0A9W8VJD0"/>
<evidence type="ECO:0000313" key="3">
    <source>
        <dbReference type="EMBL" id="KAJ4265024.1"/>
    </source>
</evidence>
<dbReference type="OrthoDB" id="10633380at2759"/>
<organism evidence="3 4">
    <name type="scientific">Fusarium torreyae</name>
    <dbReference type="NCBI Taxonomy" id="1237075"/>
    <lineage>
        <taxon>Eukaryota</taxon>
        <taxon>Fungi</taxon>
        <taxon>Dikarya</taxon>
        <taxon>Ascomycota</taxon>
        <taxon>Pezizomycotina</taxon>
        <taxon>Sordariomycetes</taxon>
        <taxon>Hypocreomycetidae</taxon>
        <taxon>Hypocreales</taxon>
        <taxon>Nectriaceae</taxon>
        <taxon>Fusarium</taxon>
    </lineage>
</organism>
<keyword evidence="4" id="KW-1185">Reference proteome</keyword>
<accession>A0A9W8VJD0</accession>
<keyword evidence="2" id="KW-0472">Membrane</keyword>
<name>A0A9W8VJD0_9HYPO</name>
<dbReference type="EMBL" id="JAOQAZ010000007">
    <property type="protein sequence ID" value="KAJ4265024.1"/>
    <property type="molecule type" value="Genomic_DNA"/>
</dbReference>
<keyword evidence="2" id="KW-1133">Transmembrane helix</keyword>
<keyword evidence="2" id="KW-0812">Transmembrane</keyword>
<evidence type="ECO:0000256" key="1">
    <source>
        <dbReference type="SAM" id="MobiDB-lite"/>
    </source>
</evidence>
<feature type="compositionally biased region" description="Pro residues" evidence="1">
    <location>
        <begin position="166"/>
        <end position="181"/>
    </location>
</feature>
<sequence length="188" mass="20771">MAVLPLTPSAFTRADAASNATTSQSSTTHEVFDWADTASQNSTINKVFPSWDPFRGMPIENKAIIYFVLLLVVGGLFIIFSYYLWYCGQKCGTATCFCCYEDVDDEGWRESPRQNDRQSWPRPLANYPTGTRPSGHPTNSPAQSTPNNQSSAPMAGPEPAGKRPETPPPVYNCDPFPPPYDSLPRVNE</sequence>
<evidence type="ECO:0000313" key="4">
    <source>
        <dbReference type="Proteomes" id="UP001152049"/>
    </source>
</evidence>
<feature type="region of interest" description="Disordered" evidence="1">
    <location>
        <begin position="108"/>
        <end position="188"/>
    </location>
</feature>
<evidence type="ECO:0000256" key="2">
    <source>
        <dbReference type="SAM" id="Phobius"/>
    </source>
</evidence>
<reference evidence="3" key="1">
    <citation type="submission" date="2022-09" db="EMBL/GenBank/DDBJ databases">
        <title>Fusarium specimens isolated from Avocado Roots.</title>
        <authorList>
            <person name="Stajich J."/>
            <person name="Roper C."/>
            <person name="Heimlech-Rivalta G."/>
        </authorList>
    </citation>
    <scope>NUCLEOTIDE SEQUENCE</scope>
    <source>
        <strain evidence="3">CF00136</strain>
    </source>
</reference>
<feature type="transmembrane region" description="Helical" evidence="2">
    <location>
        <begin position="63"/>
        <end position="85"/>
    </location>
</feature>
<protein>
    <submittedName>
        <fullName evidence="3">Uncharacterized protein</fullName>
    </submittedName>
</protein>
<proteinExistence type="predicted"/>
<gene>
    <name evidence="3" type="ORF">NW762_005267</name>
</gene>
<feature type="compositionally biased region" description="Polar residues" evidence="1">
    <location>
        <begin position="128"/>
        <end position="152"/>
    </location>
</feature>
<comment type="caution">
    <text evidence="3">The sequence shown here is derived from an EMBL/GenBank/DDBJ whole genome shotgun (WGS) entry which is preliminary data.</text>
</comment>
<dbReference type="Proteomes" id="UP001152049">
    <property type="component" value="Unassembled WGS sequence"/>
</dbReference>